<dbReference type="VEuPathDB" id="FungiDB:H310_11051"/>
<gene>
    <name evidence="2" type="ORF">H310_11051</name>
</gene>
<dbReference type="GeneID" id="20088101"/>
<organism evidence="2">
    <name type="scientific">Aphanomyces invadans</name>
    <dbReference type="NCBI Taxonomy" id="157072"/>
    <lineage>
        <taxon>Eukaryota</taxon>
        <taxon>Sar</taxon>
        <taxon>Stramenopiles</taxon>
        <taxon>Oomycota</taxon>
        <taxon>Saprolegniomycetes</taxon>
        <taxon>Saprolegniales</taxon>
        <taxon>Verrucalvaceae</taxon>
        <taxon>Aphanomyces</taxon>
    </lineage>
</organism>
<dbReference type="EMBL" id="KI913980">
    <property type="protein sequence ID" value="ETV95623.1"/>
    <property type="molecule type" value="Genomic_DNA"/>
</dbReference>
<evidence type="ECO:0000256" key="1">
    <source>
        <dbReference type="SAM" id="MobiDB-lite"/>
    </source>
</evidence>
<dbReference type="AlphaFoldDB" id="A0A024TNL7"/>
<sequence>MSIMSMASSSSSSRNHSPCVKLPANRGCVCTTPPSSSTSMSTSIASSSSSSRSWPSGMVNGGSIYRLSGEGRADGELYSTMVPRDGSRGSGDGVSFICRLCISSMDVVKTSTVSSTCILSRDCIDFASDRGIAAVRLTR</sequence>
<name>A0A024TNL7_9STRA</name>
<feature type="region of interest" description="Disordered" evidence="1">
    <location>
        <begin position="32"/>
        <end position="56"/>
    </location>
</feature>
<accession>A0A024TNL7</accession>
<proteinExistence type="predicted"/>
<dbReference type="RefSeq" id="XP_008875816.1">
    <property type="nucleotide sequence ID" value="XM_008877594.1"/>
</dbReference>
<evidence type="ECO:0000313" key="2">
    <source>
        <dbReference type="EMBL" id="ETV95623.1"/>
    </source>
</evidence>
<reference evidence="2" key="1">
    <citation type="submission" date="2013-12" db="EMBL/GenBank/DDBJ databases">
        <title>The Genome Sequence of Aphanomyces invadans NJM9701.</title>
        <authorList>
            <consortium name="The Broad Institute Genomics Platform"/>
            <person name="Russ C."/>
            <person name="Tyler B."/>
            <person name="van West P."/>
            <person name="Dieguez-Uribeondo J."/>
            <person name="Young S.K."/>
            <person name="Zeng Q."/>
            <person name="Gargeya S."/>
            <person name="Fitzgerald M."/>
            <person name="Abouelleil A."/>
            <person name="Alvarado L."/>
            <person name="Chapman S.B."/>
            <person name="Gainer-Dewar J."/>
            <person name="Goldberg J."/>
            <person name="Griggs A."/>
            <person name="Gujja S."/>
            <person name="Hansen M."/>
            <person name="Howarth C."/>
            <person name="Imamovic A."/>
            <person name="Ireland A."/>
            <person name="Larimer J."/>
            <person name="McCowan C."/>
            <person name="Murphy C."/>
            <person name="Pearson M."/>
            <person name="Poon T.W."/>
            <person name="Priest M."/>
            <person name="Roberts A."/>
            <person name="Saif S."/>
            <person name="Shea T."/>
            <person name="Sykes S."/>
            <person name="Wortman J."/>
            <person name="Nusbaum C."/>
            <person name="Birren B."/>
        </authorList>
    </citation>
    <scope>NUCLEOTIDE SEQUENCE [LARGE SCALE GENOMIC DNA]</scope>
    <source>
        <strain evidence="2">NJM9701</strain>
    </source>
</reference>
<protein>
    <submittedName>
        <fullName evidence="2">Uncharacterized protein</fullName>
    </submittedName>
</protein>